<accession>A0A0H2R231</accession>
<dbReference type="AlphaFoldDB" id="A0A0H2R231"/>
<dbReference type="InterPro" id="IPR051356">
    <property type="entry name" value="SOX/SOX-like_TF"/>
</dbReference>
<dbReference type="EMBL" id="KQ086264">
    <property type="protein sequence ID" value="KLO05815.1"/>
    <property type="molecule type" value="Genomic_DNA"/>
</dbReference>
<dbReference type="SMART" id="SM00398">
    <property type="entry name" value="HMG"/>
    <property type="match status" value="1"/>
</dbReference>
<dbReference type="PANTHER" id="PTHR45789">
    <property type="entry name" value="FI18025P1"/>
    <property type="match status" value="1"/>
</dbReference>
<feature type="domain" description="HMG box" evidence="4">
    <location>
        <begin position="2"/>
        <end position="68"/>
    </location>
</feature>
<dbReference type="InterPro" id="IPR009071">
    <property type="entry name" value="HMG_box_dom"/>
</dbReference>
<dbReference type="PROSITE" id="PS50118">
    <property type="entry name" value="HMG_BOX_2"/>
    <property type="match status" value="1"/>
</dbReference>
<feature type="DNA-binding region" description="HMG box" evidence="3">
    <location>
        <begin position="2"/>
        <end position="68"/>
    </location>
</feature>
<feature type="non-terminal residue" evidence="5">
    <location>
        <position position="71"/>
    </location>
</feature>
<dbReference type="InterPro" id="IPR036910">
    <property type="entry name" value="HMG_box_dom_sf"/>
</dbReference>
<dbReference type="SUPFAM" id="SSF47095">
    <property type="entry name" value="HMG-box"/>
    <property type="match status" value="1"/>
</dbReference>
<feature type="non-terminal residue" evidence="5">
    <location>
        <position position="1"/>
    </location>
</feature>
<dbReference type="OrthoDB" id="6247875at2759"/>
<keyword evidence="6" id="KW-1185">Reference proteome</keyword>
<protein>
    <submittedName>
        <fullName evidence="5">High mobility group box</fullName>
    </submittedName>
</protein>
<evidence type="ECO:0000313" key="6">
    <source>
        <dbReference type="Proteomes" id="UP000053477"/>
    </source>
</evidence>
<dbReference type="GO" id="GO:0000978">
    <property type="term" value="F:RNA polymerase II cis-regulatory region sequence-specific DNA binding"/>
    <property type="evidence" value="ECO:0007669"/>
    <property type="project" value="TreeGrafter"/>
</dbReference>
<organism evidence="5 6">
    <name type="scientific">Schizopora paradoxa</name>
    <dbReference type="NCBI Taxonomy" id="27342"/>
    <lineage>
        <taxon>Eukaryota</taxon>
        <taxon>Fungi</taxon>
        <taxon>Dikarya</taxon>
        <taxon>Basidiomycota</taxon>
        <taxon>Agaricomycotina</taxon>
        <taxon>Agaricomycetes</taxon>
        <taxon>Hymenochaetales</taxon>
        <taxon>Schizoporaceae</taxon>
        <taxon>Schizopora</taxon>
    </lineage>
</organism>
<dbReference type="PANTHER" id="PTHR45789:SF2">
    <property type="entry name" value="FI18025P1"/>
    <property type="match status" value="1"/>
</dbReference>
<dbReference type="GO" id="GO:0005634">
    <property type="term" value="C:nucleus"/>
    <property type="evidence" value="ECO:0007669"/>
    <property type="project" value="UniProtKB-UniRule"/>
</dbReference>
<dbReference type="GO" id="GO:0000981">
    <property type="term" value="F:DNA-binding transcription factor activity, RNA polymerase II-specific"/>
    <property type="evidence" value="ECO:0007669"/>
    <property type="project" value="TreeGrafter"/>
</dbReference>
<evidence type="ECO:0000256" key="1">
    <source>
        <dbReference type="ARBA" id="ARBA00023125"/>
    </source>
</evidence>
<evidence type="ECO:0000313" key="5">
    <source>
        <dbReference type="EMBL" id="KLO05815.1"/>
    </source>
</evidence>
<evidence type="ECO:0000256" key="2">
    <source>
        <dbReference type="ARBA" id="ARBA00023242"/>
    </source>
</evidence>
<keyword evidence="2 3" id="KW-0539">Nucleus</keyword>
<dbReference type="Gene3D" id="1.10.30.10">
    <property type="entry name" value="High mobility group box domain"/>
    <property type="match status" value="1"/>
</dbReference>
<sequence length="71" mass="8204">HIPRPPNAFILFRSDFIAKHKRDLSNQQSISRIAGVVWKALPESERKIWFARAEEAKSAHSQQFPGYQFAP</sequence>
<proteinExistence type="predicted"/>
<evidence type="ECO:0000256" key="3">
    <source>
        <dbReference type="PROSITE-ProRule" id="PRU00267"/>
    </source>
</evidence>
<dbReference type="CDD" id="cd01389">
    <property type="entry name" value="HMG-box_ROX1-like"/>
    <property type="match status" value="1"/>
</dbReference>
<dbReference type="STRING" id="27342.A0A0H2R231"/>
<dbReference type="Pfam" id="PF00505">
    <property type="entry name" value="HMG_box"/>
    <property type="match status" value="1"/>
</dbReference>
<dbReference type="Proteomes" id="UP000053477">
    <property type="component" value="Unassembled WGS sequence"/>
</dbReference>
<dbReference type="InParanoid" id="A0A0H2R231"/>
<evidence type="ECO:0000259" key="4">
    <source>
        <dbReference type="PROSITE" id="PS50118"/>
    </source>
</evidence>
<reference evidence="5 6" key="1">
    <citation type="submission" date="2015-04" db="EMBL/GenBank/DDBJ databases">
        <title>Complete genome sequence of Schizopora paradoxa KUC8140, a cosmopolitan wood degrader in East Asia.</title>
        <authorList>
            <consortium name="DOE Joint Genome Institute"/>
            <person name="Min B."/>
            <person name="Park H."/>
            <person name="Jang Y."/>
            <person name="Kim J.-J."/>
            <person name="Kim K.H."/>
            <person name="Pangilinan J."/>
            <person name="Lipzen A."/>
            <person name="Riley R."/>
            <person name="Grigoriev I.V."/>
            <person name="Spatafora J.W."/>
            <person name="Choi I.-G."/>
        </authorList>
    </citation>
    <scope>NUCLEOTIDE SEQUENCE [LARGE SCALE GENOMIC DNA]</scope>
    <source>
        <strain evidence="5 6">KUC8140</strain>
    </source>
</reference>
<name>A0A0H2R231_9AGAM</name>
<gene>
    <name evidence="5" type="ORF">SCHPADRAFT_803161</name>
</gene>
<keyword evidence="1 3" id="KW-0238">DNA-binding</keyword>